<evidence type="ECO:0000313" key="5">
    <source>
        <dbReference type="EMBL" id="KAK8841470.1"/>
    </source>
</evidence>
<reference evidence="5 6" key="1">
    <citation type="submission" date="2024-04" db="EMBL/GenBank/DDBJ databases">
        <title>Tritrichomonas musculus Genome.</title>
        <authorList>
            <person name="Alves-Ferreira E."/>
            <person name="Grigg M."/>
            <person name="Lorenzi H."/>
            <person name="Galac M."/>
        </authorList>
    </citation>
    <scope>NUCLEOTIDE SEQUENCE [LARGE SCALE GENOMIC DNA]</scope>
    <source>
        <strain evidence="5 6">EAF2021</strain>
    </source>
</reference>
<dbReference type="SMART" id="SM00248">
    <property type="entry name" value="ANK"/>
    <property type="match status" value="16"/>
</dbReference>
<evidence type="ECO:0000256" key="3">
    <source>
        <dbReference type="PROSITE-ProRule" id="PRU00023"/>
    </source>
</evidence>
<dbReference type="InterPro" id="IPR002110">
    <property type="entry name" value="Ankyrin_rpt"/>
</dbReference>
<evidence type="ECO:0008006" key="7">
    <source>
        <dbReference type="Google" id="ProtNLM"/>
    </source>
</evidence>
<dbReference type="Pfam" id="PF12796">
    <property type="entry name" value="Ank_2"/>
    <property type="match status" value="2"/>
</dbReference>
<dbReference type="PANTHER" id="PTHR24198">
    <property type="entry name" value="ANKYRIN REPEAT AND PROTEIN KINASE DOMAIN-CONTAINING PROTEIN"/>
    <property type="match status" value="1"/>
</dbReference>
<feature type="compositionally biased region" description="Basic and acidic residues" evidence="4">
    <location>
        <begin position="722"/>
        <end position="731"/>
    </location>
</feature>
<dbReference type="EMBL" id="JAPFFF010000041">
    <property type="protein sequence ID" value="KAK8841470.1"/>
    <property type="molecule type" value="Genomic_DNA"/>
</dbReference>
<dbReference type="Proteomes" id="UP001470230">
    <property type="component" value="Unassembled WGS sequence"/>
</dbReference>
<proteinExistence type="predicted"/>
<evidence type="ECO:0000256" key="2">
    <source>
        <dbReference type="ARBA" id="ARBA00023043"/>
    </source>
</evidence>
<dbReference type="SUPFAM" id="SSF48403">
    <property type="entry name" value="Ankyrin repeat"/>
    <property type="match status" value="3"/>
</dbReference>
<name>A0ABR2H5N2_9EUKA</name>
<feature type="repeat" description="ANK" evidence="3">
    <location>
        <begin position="377"/>
        <end position="399"/>
    </location>
</feature>
<organism evidence="5 6">
    <name type="scientific">Tritrichomonas musculus</name>
    <dbReference type="NCBI Taxonomy" id="1915356"/>
    <lineage>
        <taxon>Eukaryota</taxon>
        <taxon>Metamonada</taxon>
        <taxon>Parabasalia</taxon>
        <taxon>Tritrichomonadida</taxon>
        <taxon>Tritrichomonadidae</taxon>
        <taxon>Tritrichomonas</taxon>
    </lineage>
</organism>
<protein>
    <recommendedName>
        <fullName evidence="7">Ankyrin</fullName>
    </recommendedName>
</protein>
<dbReference type="PROSITE" id="PS50297">
    <property type="entry name" value="ANK_REP_REGION"/>
    <property type="match status" value="2"/>
</dbReference>
<keyword evidence="2 3" id="KW-0040">ANK repeat</keyword>
<feature type="repeat" description="ANK" evidence="3">
    <location>
        <begin position="661"/>
        <end position="684"/>
    </location>
</feature>
<feature type="compositionally biased region" description="Acidic residues" evidence="4">
    <location>
        <begin position="1146"/>
        <end position="1167"/>
    </location>
</feature>
<evidence type="ECO:0000313" key="6">
    <source>
        <dbReference type="Proteomes" id="UP001470230"/>
    </source>
</evidence>
<dbReference type="Pfam" id="PF13606">
    <property type="entry name" value="Ank_3"/>
    <property type="match status" value="1"/>
</dbReference>
<evidence type="ECO:0000256" key="4">
    <source>
        <dbReference type="SAM" id="MobiDB-lite"/>
    </source>
</evidence>
<dbReference type="Pfam" id="PF00023">
    <property type="entry name" value="Ank"/>
    <property type="match status" value="2"/>
</dbReference>
<dbReference type="PANTHER" id="PTHR24198:SF165">
    <property type="entry name" value="ANKYRIN REPEAT-CONTAINING PROTEIN-RELATED"/>
    <property type="match status" value="1"/>
</dbReference>
<keyword evidence="1" id="KW-0677">Repeat</keyword>
<dbReference type="PROSITE" id="PS50088">
    <property type="entry name" value="ANK_REPEAT"/>
    <property type="match status" value="2"/>
</dbReference>
<comment type="caution">
    <text evidence="5">The sequence shown here is derived from an EMBL/GenBank/DDBJ whole genome shotgun (WGS) entry which is preliminary data.</text>
</comment>
<sequence length="1167" mass="135436">MNVQAFIQKNKEMYNQLINFIDEENGSDEDYSNLINLLNIQDKKEELKEILHLLANITTNHYRSPVFFNKIELIIINYRENIKQKFSNLEIFNIFKDNKRILLFLIKEQLFNIDQNIAYIIFGDDKYSKQNYPSYFYPELKKLQYKSTKDQESYFETVEKMISENPELFERNRLLGENEKDLCEIIRKDSINDFLKYQEQKRISLIKQSIFETHSILKDKSLTPIEYSVFFGSDQIFSYLISQKVEVTSSIWKYAIHSQNLKIIQILEQNDIFPETNSCEELLKESIKCHHNDIAEYIMQKYMPKESQNDNSNLFSYAIKYHNYHYLPSDFSNDFLFYKLCKYDHITLVGLVMNEVNVNKVYSIKKNIEKLKKVIEKEKTPLYVAAERGNSEIVNLLLSQENIDINKKLTTKCTYFYKDEIYERSALHIAIEKRNFQTAKILLNSNKIDVNAKTNYKIKKSGYSETQEKSPLYLSVENEAEEVVQSLLLHENIEINAKFLSNEIGTSTKYYLEKSPLFLAIEKGLENIASILLMNPKTDVNSQMTKSYEAGKFNSLKKEAPIHLAISNNELNCFNQFLKREDIDLTCLKIQKFNLWKKIEEKVLTPLQIAIIKGRTSMVKALLEKQNIDINNVSKIAKHEFDNKTMKTMFSNGYKYLIIDNQRTALHFAVENNDLEIVKLLLERPDIDANKKKIFSFSTINNTLLGSDIEQIRGALETLKKERDEKKKNENNEEEEETVQIEGDGEQHTLESKMINEQSALHLAIKNNNFDIVEALIGSQKIDINSVSTNNFNGYFIEEERAEKEVIKYTDLHIAAELGTPEIIELIASQKEIDINAKHIEESESIKSVAGPLKYGWKKTVEKTAIHIAIEKNISENAKALLINKELDINSILLTKYHFIEVLNERDEKTEQTPLFLSIVHEMPDISEILLRREDIDVNQHSSLDENSSQTNLFLAIHKGMLGVIKLLLDRDDLDVNSISTLYSKDNGKTTIIETSSLHNAVKIENVEIVRLLLSRHDIDVNFKEKHFELIQRQINSFYTIKSKKLANEYPILNIAILTENCKIIELLLEQQNLDINAKSLSYDIHSGSILTETPPLHTTVRIINSDVLQLLLSNQRIDKDAVDEKGRTLAEYFNDITDQLKGGGGEEEEEGEEEENKNDDENCNIM</sequence>
<dbReference type="Gene3D" id="1.25.40.20">
    <property type="entry name" value="Ankyrin repeat-containing domain"/>
    <property type="match status" value="5"/>
</dbReference>
<feature type="region of interest" description="Disordered" evidence="4">
    <location>
        <begin position="722"/>
        <end position="743"/>
    </location>
</feature>
<feature type="region of interest" description="Disordered" evidence="4">
    <location>
        <begin position="1138"/>
        <end position="1167"/>
    </location>
</feature>
<dbReference type="InterPro" id="IPR036770">
    <property type="entry name" value="Ankyrin_rpt-contain_sf"/>
</dbReference>
<evidence type="ECO:0000256" key="1">
    <source>
        <dbReference type="ARBA" id="ARBA00022737"/>
    </source>
</evidence>
<keyword evidence="6" id="KW-1185">Reference proteome</keyword>
<accession>A0ABR2H5N2</accession>
<gene>
    <name evidence="5" type="ORF">M9Y10_027088</name>
</gene>